<dbReference type="Proteomes" id="UP001139648">
    <property type="component" value="Unassembled WGS sequence"/>
</dbReference>
<evidence type="ECO:0000313" key="3">
    <source>
        <dbReference type="Proteomes" id="UP001139648"/>
    </source>
</evidence>
<keyword evidence="1" id="KW-1133">Transmembrane helix</keyword>
<evidence type="ECO:0000256" key="1">
    <source>
        <dbReference type="SAM" id="Phobius"/>
    </source>
</evidence>
<accession>A0A9X2GG46</accession>
<evidence type="ECO:0000313" key="2">
    <source>
        <dbReference type="EMBL" id="MCP2357210.1"/>
    </source>
</evidence>
<name>A0A9X2GG46_9ACTN</name>
<keyword evidence="3" id="KW-1185">Reference proteome</keyword>
<feature type="transmembrane region" description="Helical" evidence="1">
    <location>
        <begin position="31"/>
        <end position="49"/>
    </location>
</feature>
<keyword evidence="1" id="KW-0812">Transmembrane</keyword>
<feature type="transmembrane region" description="Helical" evidence="1">
    <location>
        <begin position="7"/>
        <end position="25"/>
    </location>
</feature>
<reference evidence="2" key="1">
    <citation type="submission" date="2022-06" db="EMBL/GenBank/DDBJ databases">
        <title>Sequencing the genomes of 1000 actinobacteria strains.</title>
        <authorList>
            <person name="Klenk H.-P."/>
        </authorList>
    </citation>
    <scope>NUCLEOTIDE SEQUENCE</scope>
    <source>
        <strain evidence="2">DSM 46694</strain>
    </source>
</reference>
<evidence type="ECO:0008006" key="4">
    <source>
        <dbReference type="Google" id="ProtNLM"/>
    </source>
</evidence>
<keyword evidence="1" id="KW-0472">Membrane</keyword>
<proteinExistence type="predicted"/>
<organism evidence="2 3">
    <name type="scientific">Nonomuraea thailandensis</name>
    <dbReference type="NCBI Taxonomy" id="1188745"/>
    <lineage>
        <taxon>Bacteria</taxon>
        <taxon>Bacillati</taxon>
        <taxon>Actinomycetota</taxon>
        <taxon>Actinomycetes</taxon>
        <taxon>Streptosporangiales</taxon>
        <taxon>Streptosporangiaceae</taxon>
        <taxon>Nonomuraea</taxon>
    </lineage>
</organism>
<comment type="caution">
    <text evidence="2">The sequence shown here is derived from an EMBL/GenBank/DDBJ whole genome shotgun (WGS) entry which is preliminary data.</text>
</comment>
<dbReference type="RefSeq" id="WP_253744344.1">
    <property type="nucleotide sequence ID" value="NZ_BAABKA010000015.1"/>
</dbReference>
<dbReference type="AlphaFoldDB" id="A0A9X2GG46"/>
<gene>
    <name evidence="2" type="ORF">HD597_004230</name>
</gene>
<protein>
    <recommendedName>
        <fullName evidence="4">PH domain-containing protein</fullName>
    </recommendedName>
</protein>
<dbReference type="EMBL" id="JAMZEB010000002">
    <property type="protein sequence ID" value="MCP2357210.1"/>
    <property type="molecule type" value="Genomic_DNA"/>
</dbReference>
<sequence length="140" mass="15744">MTRLANAFGGLAIPYIPFAVLLQWVDTDYAPALAVPFGLVSLTLVVRGFRLGVVCRPATVTVRGYLRSRTIPIKDVIDFPEVLLLSIRWRDRKGRRRKTPIVAFSTLGSELAFVSREAARCAKELKRWVHRHQGPGHPRP</sequence>